<feature type="region of interest" description="Disordered" evidence="1">
    <location>
        <begin position="255"/>
        <end position="359"/>
    </location>
</feature>
<feature type="compositionally biased region" description="Acidic residues" evidence="1">
    <location>
        <begin position="333"/>
        <end position="344"/>
    </location>
</feature>
<feature type="compositionally biased region" description="Polar residues" evidence="1">
    <location>
        <begin position="347"/>
        <end position="359"/>
    </location>
</feature>
<feature type="region of interest" description="Disordered" evidence="1">
    <location>
        <begin position="505"/>
        <end position="535"/>
    </location>
</feature>
<feature type="compositionally biased region" description="Basic and acidic residues" evidence="1">
    <location>
        <begin position="52"/>
        <end position="63"/>
    </location>
</feature>
<feature type="compositionally biased region" description="Low complexity" evidence="1">
    <location>
        <begin position="683"/>
        <end position="700"/>
    </location>
</feature>
<keyword evidence="3" id="KW-1185">Reference proteome</keyword>
<accession>A0A4S8KX96</accession>
<feature type="region of interest" description="Disordered" evidence="1">
    <location>
        <begin position="451"/>
        <end position="486"/>
    </location>
</feature>
<feature type="compositionally biased region" description="Polar residues" evidence="1">
    <location>
        <begin position="926"/>
        <end position="937"/>
    </location>
</feature>
<dbReference type="Proteomes" id="UP000297245">
    <property type="component" value="Unassembled WGS sequence"/>
</dbReference>
<feature type="compositionally biased region" description="Low complexity" evidence="1">
    <location>
        <begin position="942"/>
        <end position="958"/>
    </location>
</feature>
<evidence type="ECO:0000313" key="3">
    <source>
        <dbReference type="Proteomes" id="UP000297245"/>
    </source>
</evidence>
<gene>
    <name evidence="2" type="ORF">K435DRAFT_494868</name>
</gene>
<feature type="region of interest" description="Disordered" evidence="1">
    <location>
        <begin position="612"/>
        <end position="897"/>
    </location>
</feature>
<dbReference type="EMBL" id="ML179887">
    <property type="protein sequence ID" value="THU80626.1"/>
    <property type="molecule type" value="Genomic_DNA"/>
</dbReference>
<feature type="compositionally biased region" description="Basic and acidic residues" evidence="1">
    <location>
        <begin position="612"/>
        <end position="638"/>
    </location>
</feature>
<proteinExistence type="predicted"/>
<feature type="region of interest" description="Disordered" evidence="1">
    <location>
        <begin position="383"/>
        <end position="410"/>
    </location>
</feature>
<feature type="region of interest" description="Disordered" evidence="1">
    <location>
        <begin position="20"/>
        <end position="131"/>
    </location>
</feature>
<sequence>MSSRTPAPVNLKERIAALEQRNVVQNQKQTPSPSTTPSPSSSTLNVPPTNALRDRIAKFEKKGGVPVPRGSFGLGAPPPSENAPAKRRGELYGNRIPTPLLRSHHTGNGMMSNGAPTTSRPTSPLGFPVQNKRMSMSGLDFEKYQGMEFSLPSGESGESTPADFRESSGSFSPPPTADIDAYLQARQDAKLNRQKESFAAAMGAAKKAEAEGKGPFQQPRSREGSMSPETVLNLDEANAPAILVSKDKEELELLTREFAANKTDTPPTQTNDLSASPEPEPEPVIRESVDDEVVDSAVEPQSQSVERVGEQFEENHDDNVALPTNPSNTDLDVVADDSKLEEDETTPKASTIPVISSPPQTELIVQDTDAIASADLVPDSVTTADKSLPVTPLPETPKSFSTPSRLRDSFMSSRPTSIIDASPGHIAFAQRVAPTTGKAYNVYIPAKTSALTSSKPVTSEAEQREPAINASKSTPSTIEEDGEGQIAQTDEFGVVTIGPVPSKHKNQISRSFSATVHGKVREASSSSPPLTTSSVSVVKSNTLPMTPHRSRKQNNKAEAPMSPGFTDLASLLETTALLEQRLMEGEIPSEFGKMADAEAARAVAEEMKVLEKEQRTEELRKQQDLLREKLPAKEEGAKSAKSMDTLRSKMSFKNTLGKKRSTRAESESEDGPRTLDASKSRKASTATLTAKASASTPALLDTAGVPEVAITPPKPRREQSVPRMPASTDEELGALSVDGDKSDLASIPPTPPPKSPRYLTGLRRLASSGKTHAMRLSMSLASEPSSEDSAPVVTPPDVSEFGFPGNRRSGFIGPSGGGVPWPNQSPRKRSGASSVKSGGSIKGGSGFKGSIGKMLGRGRTKSGNSLASTFDGHETPYKPELPAVDSPSPSLHEILLPSTMELTPIPVIEEPSELPYAAPSTPPPRSSFSIKQSPQSIDTRRASWISSQSSNTSSAAQSPLFDKEFFDSFPSVPQTTPSMLGQGRIPMDLDLRANDLFGNTTSATNGGREQANSPPIHV</sequence>
<evidence type="ECO:0000313" key="2">
    <source>
        <dbReference type="EMBL" id="THU80626.1"/>
    </source>
</evidence>
<feature type="compositionally biased region" description="Polar residues" evidence="1">
    <location>
        <begin position="779"/>
        <end position="788"/>
    </location>
</feature>
<feature type="region of interest" description="Disordered" evidence="1">
    <location>
        <begin position="543"/>
        <end position="562"/>
    </location>
</feature>
<reference evidence="2 3" key="1">
    <citation type="journal article" date="2019" name="Nat. Ecol. Evol.">
        <title>Megaphylogeny resolves global patterns of mushroom evolution.</title>
        <authorList>
            <person name="Varga T."/>
            <person name="Krizsan K."/>
            <person name="Foldi C."/>
            <person name="Dima B."/>
            <person name="Sanchez-Garcia M."/>
            <person name="Sanchez-Ramirez S."/>
            <person name="Szollosi G.J."/>
            <person name="Szarkandi J.G."/>
            <person name="Papp V."/>
            <person name="Albert L."/>
            <person name="Andreopoulos W."/>
            <person name="Angelini C."/>
            <person name="Antonin V."/>
            <person name="Barry K.W."/>
            <person name="Bougher N.L."/>
            <person name="Buchanan P."/>
            <person name="Buyck B."/>
            <person name="Bense V."/>
            <person name="Catcheside P."/>
            <person name="Chovatia M."/>
            <person name="Cooper J."/>
            <person name="Damon W."/>
            <person name="Desjardin D."/>
            <person name="Finy P."/>
            <person name="Geml J."/>
            <person name="Haridas S."/>
            <person name="Hughes K."/>
            <person name="Justo A."/>
            <person name="Karasinski D."/>
            <person name="Kautmanova I."/>
            <person name="Kiss B."/>
            <person name="Kocsube S."/>
            <person name="Kotiranta H."/>
            <person name="LaButti K.M."/>
            <person name="Lechner B.E."/>
            <person name="Liimatainen K."/>
            <person name="Lipzen A."/>
            <person name="Lukacs Z."/>
            <person name="Mihaltcheva S."/>
            <person name="Morgado L.N."/>
            <person name="Niskanen T."/>
            <person name="Noordeloos M.E."/>
            <person name="Ohm R.A."/>
            <person name="Ortiz-Santana B."/>
            <person name="Ovrebo C."/>
            <person name="Racz N."/>
            <person name="Riley R."/>
            <person name="Savchenko A."/>
            <person name="Shiryaev A."/>
            <person name="Soop K."/>
            <person name="Spirin V."/>
            <person name="Szebenyi C."/>
            <person name="Tomsovsky M."/>
            <person name="Tulloss R.E."/>
            <person name="Uehling J."/>
            <person name="Grigoriev I.V."/>
            <person name="Vagvolgyi C."/>
            <person name="Papp T."/>
            <person name="Martin F.M."/>
            <person name="Miettinen O."/>
            <person name="Hibbett D.S."/>
            <person name="Nagy L.G."/>
        </authorList>
    </citation>
    <scope>NUCLEOTIDE SEQUENCE [LARGE SCALE GENOMIC DNA]</scope>
    <source>
        <strain evidence="2 3">CBS 962.96</strain>
    </source>
</reference>
<name>A0A4S8KX96_DENBC</name>
<organism evidence="2 3">
    <name type="scientific">Dendrothele bispora (strain CBS 962.96)</name>
    <dbReference type="NCBI Taxonomy" id="1314807"/>
    <lineage>
        <taxon>Eukaryota</taxon>
        <taxon>Fungi</taxon>
        <taxon>Dikarya</taxon>
        <taxon>Basidiomycota</taxon>
        <taxon>Agaricomycotina</taxon>
        <taxon>Agaricomycetes</taxon>
        <taxon>Agaricomycetidae</taxon>
        <taxon>Agaricales</taxon>
        <taxon>Agaricales incertae sedis</taxon>
        <taxon>Dendrothele</taxon>
    </lineage>
</organism>
<feature type="region of interest" description="Disordered" evidence="1">
    <location>
        <begin position="146"/>
        <end position="228"/>
    </location>
</feature>
<dbReference type="OrthoDB" id="3237291at2759"/>
<feature type="region of interest" description="Disordered" evidence="1">
    <location>
        <begin position="996"/>
        <end position="1018"/>
    </location>
</feature>
<feature type="compositionally biased region" description="Low complexity" evidence="1">
    <location>
        <begin position="524"/>
        <end position="535"/>
    </location>
</feature>
<feature type="compositionally biased region" description="Basic and acidic residues" evidence="1">
    <location>
        <begin position="307"/>
        <end position="319"/>
    </location>
</feature>
<feature type="compositionally biased region" description="Polar residues" evidence="1">
    <location>
        <begin position="997"/>
        <end position="1018"/>
    </location>
</feature>
<feature type="compositionally biased region" description="Polar residues" evidence="1">
    <location>
        <begin position="262"/>
        <end position="274"/>
    </location>
</feature>
<feature type="compositionally biased region" description="Basic and acidic residues" evidence="1">
    <location>
        <begin position="187"/>
        <end position="196"/>
    </location>
</feature>
<feature type="compositionally biased region" description="Polar residues" evidence="1">
    <location>
        <begin position="398"/>
        <end position="410"/>
    </location>
</feature>
<feature type="compositionally biased region" description="Basic and acidic residues" evidence="1">
    <location>
        <begin position="662"/>
        <end position="679"/>
    </location>
</feature>
<feature type="compositionally biased region" description="Polar residues" evidence="1">
    <location>
        <begin position="109"/>
        <end position="122"/>
    </location>
</feature>
<feature type="compositionally biased region" description="Low complexity" evidence="1">
    <location>
        <begin position="30"/>
        <end position="43"/>
    </location>
</feature>
<feature type="compositionally biased region" description="Gly residues" evidence="1">
    <location>
        <begin position="840"/>
        <end position="849"/>
    </location>
</feature>
<evidence type="ECO:0000256" key="1">
    <source>
        <dbReference type="SAM" id="MobiDB-lite"/>
    </source>
</evidence>
<protein>
    <submittedName>
        <fullName evidence="2">Uncharacterized protein</fullName>
    </submittedName>
</protein>
<feature type="region of interest" description="Disordered" evidence="1">
    <location>
        <begin position="911"/>
        <end position="958"/>
    </location>
</feature>
<dbReference type="AlphaFoldDB" id="A0A4S8KX96"/>